<evidence type="ECO:0000256" key="1">
    <source>
        <dbReference type="SAM" id="Phobius"/>
    </source>
</evidence>
<dbReference type="Pfam" id="PF06724">
    <property type="entry name" value="DUF1206"/>
    <property type="match status" value="3"/>
</dbReference>
<evidence type="ECO:0000259" key="2">
    <source>
        <dbReference type="Pfam" id="PF06724"/>
    </source>
</evidence>
<keyword evidence="1" id="KW-0812">Transmembrane</keyword>
<feature type="domain" description="DUF1206" evidence="2">
    <location>
        <begin position="23"/>
        <end position="89"/>
    </location>
</feature>
<dbReference type="InterPro" id="IPR009597">
    <property type="entry name" value="DUF1206"/>
</dbReference>
<dbReference type="GeneID" id="97302796"/>
<dbReference type="RefSeq" id="WP_246095798.1">
    <property type="nucleotide sequence ID" value="NZ_BAAAWK010000001.1"/>
</dbReference>
<feature type="domain" description="DUF1206" evidence="2">
    <location>
        <begin position="196"/>
        <end position="264"/>
    </location>
</feature>
<feature type="transmembrane region" description="Helical" evidence="1">
    <location>
        <begin position="103"/>
        <end position="124"/>
    </location>
</feature>
<proteinExistence type="predicted"/>
<name>A0A4Y3NEA7_PAEAU</name>
<accession>A0A4Y3NEA7</accession>
<protein>
    <submittedName>
        <fullName evidence="3">Membrane protein</fullName>
    </submittedName>
</protein>
<keyword evidence="4" id="KW-1185">Reference proteome</keyword>
<feature type="domain" description="DUF1206" evidence="2">
    <location>
        <begin position="105"/>
        <end position="171"/>
    </location>
</feature>
<keyword evidence="1" id="KW-0472">Membrane</keyword>
<feature type="transmembrane region" description="Helical" evidence="1">
    <location>
        <begin position="144"/>
        <end position="170"/>
    </location>
</feature>
<gene>
    <name evidence="3" type="ORF">AAU01_23380</name>
</gene>
<sequence length="267" mass="27606">MKKAAGLAEDAANSQTFAAVARAGYAVSGLLHLLIGVIAIQLAVGGGGEADVSGAVTELASKPAGPLLLWACFAACAALALWQLGNAILGYRNASDNKLTKRLSALGQALVFAALAATIISFVMGQGRNSRESSSDFTVTLMKAPFGVFLLVAIGAGIAITGIVFAVRGFRKKFTKDLSLSSNPSVHRFQLWVGVVGYIAKGIALFLVGLLVVIAAVRAQPEQSTGLDGGLKALKEQPYGPYLLAAVALGLIAYGLFLMVKARTLRT</sequence>
<feature type="transmembrane region" description="Helical" evidence="1">
    <location>
        <begin position="67"/>
        <end position="91"/>
    </location>
</feature>
<feature type="transmembrane region" description="Helical" evidence="1">
    <location>
        <begin position="23"/>
        <end position="47"/>
    </location>
</feature>
<evidence type="ECO:0000313" key="3">
    <source>
        <dbReference type="EMBL" id="GEB19583.1"/>
    </source>
</evidence>
<comment type="caution">
    <text evidence="3">The sequence shown here is derived from an EMBL/GenBank/DDBJ whole genome shotgun (WGS) entry which is preliminary data.</text>
</comment>
<dbReference type="Proteomes" id="UP000317715">
    <property type="component" value="Unassembled WGS sequence"/>
</dbReference>
<feature type="transmembrane region" description="Helical" evidence="1">
    <location>
        <begin position="239"/>
        <end position="260"/>
    </location>
</feature>
<keyword evidence="1" id="KW-1133">Transmembrane helix</keyword>
<feature type="transmembrane region" description="Helical" evidence="1">
    <location>
        <begin position="191"/>
        <end position="219"/>
    </location>
</feature>
<evidence type="ECO:0000313" key="4">
    <source>
        <dbReference type="Proteomes" id="UP000317715"/>
    </source>
</evidence>
<organism evidence="3 4">
    <name type="scientific">Paenarthrobacter aurescens</name>
    <name type="common">Arthrobacter aurescens</name>
    <dbReference type="NCBI Taxonomy" id="43663"/>
    <lineage>
        <taxon>Bacteria</taxon>
        <taxon>Bacillati</taxon>
        <taxon>Actinomycetota</taxon>
        <taxon>Actinomycetes</taxon>
        <taxon>Micrococcales</taxon>
        <taxon>Micrococcaceae</taxon>
        <taxon>Paenarthrobacter</taxon>
    </lineage>
</organism>
<reference evidence="3 4" key="1">
    <citation type="submission" date="2019-06" db="EMBL/GenBank/DDBJ databases">
        <title>Whole genome shotgun sequence of Paenarthrobacter aurescens NBRC 12136.</title>
        <authorList>
            <person name="Hosoyama A."/>
            <person name="Uohara A."/>
            <person name="Ohji S."/>
            <person name="Ichikawa N."/>
        </authorList>
    </citation>
    <scope>NUCLEOTIDE SEQUENCE [LARGE SCALE GENOMIC DNA]</scope>
    <source>
        <strain evidence="3 4">NBRC 12136</strain>
    </source>
</reference>
<dbReference type="EMBL" id="BJMD01000013">
    <property type="protein sequence ID" value="GEB19583.1"/>
    <property type="molecule type" value="Genomic_DNA"/>
</dbReference>
<dbReference type="AlphaFoldDB" id="A0A4Y3NEA7"/>